<proteinExistence type="inferred from homology"/>
<evidence type="ECO:0000313" key="4">
    <source>
        <dbReference type="EMBL" id="TNJ63178.1"/>
    </source>
</evidence>
<dbReference type="PANTHER" id="PTHR43649">
    <property type="entry name" value="ARABINOSE-BINDING PROTEIN-RELATED"/>
    <property type="match status" value="1"/>
</dbReference>
<gene>
    <name evidence="4" type="ORF">FE784_26975</name>
</gene>
<dbReference type="CDD" id="cd13580">
    <property type="entry name" value="PBP2_AlgQ_like_1"/>
    <property type="match status" value="1"/>
</dbReference>
<dbReference type="AlphaFoldDB" id="A0A5C4T245"/>
<organism evidence="4 5">
    <name type="scientific">Paenibacillus hemerocallicola</name>
    <dbReference type="NCBI Taxonomy" id="1172614"/>
    <lineage>
        <taxon>Bacteria</taxon>
        <taxon>Bacillati</taxon>
        <taxon>Bacillota</taxon>
        <taxon>Bacilli</taxon>
        <taxon>Bacillales</taxon>
        <taxon>Paenibacillaceae</taxon>
        <taxon>Paenibacillus</taxon>
    </lineage>
</organism>
<reference evidence="4 5" key="1">
    <citation type="submission" date="2019-05" db="EMBL/GenBank/DDBJ databases">
        <title>We sequenced the genome of Paenibacillus hemerocallicola KCTC 33185 for further insight into its adaptation and study the phylogeny of Paenibacillus.</title>
        <authorList>
            <person name="Narsing Rao M.P."/>
        </authorList>
    </citation>
    <scope>NUCLEOTIDE SEQUENCE [LARGE SCALE GENOMIC DNA]</scope>
    <source>
        <strain evidence="4 5">KCTC 33185</strain>
    </source>
</reference>
<evidence type="ECO:0000313" key="5">
    <source>
        <dbReference type="Proteomes" id="UP000307943"/>
    </source>
</evidence>
<dbReference type="PROSITE" id="PS51257">
    <property type="entry name" value="PROKAR_LIPOPROTEIN"/>
    <property type="match status" value="1"/>
</dbReference>
<dbReference type="OrthoDB" id="9787283at2"/>
<accession>A0A5C4T245</accession>
<comment type="similarity">
    <text evidence="1">Belongs to the bacterial solute-binding protein 1 family.</text>
</comment>
<keyword evidence="5" id="KW-1185">Reference proteome</keyword>
<dbReference type="Proteomes" id="UP000307943">
    <property type="component" value="Unassembled WGS sequence"/>
</dbReference>
<keyword evidence="2" id="KW-0813">Transport</keyword>
<comment type="caution">
    <text evidence="4">The sequence shown here is derived from an EMBL/GenBank/DDBJ whole genome shotgun (WGS) entry which is preliminary data.</text>
</comment>
<sequence>MLEKLVKAVLPAALAVAALTGCKEEASPPRPVTGLAGAPGKFDPPVVISTAKALRNDDKLKDGDTTEDNPISRWARDRLGIIQTNKWIVTDQNDALTTRIKLALSGGEELPDVLFLTDAQIPGLLPDLVASGSIMDIAEAFEAYAPARVKEAYEKNPSVWRSVMLNGKRWGLPQISDGKVGDPILWVRQDWLDRLGLKPPATLDELETVLDAFANGDPDGNGKRDTIGLALAGKRYLNDWIGDASFLFGAYGDQPYQWNRTKDGTLAYGSIQPGVKFALARLSEWYAKGYLDPDFGTHDEQKASSLFASGAAGVISGPGWMGGWPLSDASGTLPGAVFKPIPYPTGPDGKIGRIGSKLSYGSYFFRKGFDRMDAAFLYWDAVYGSLIEDPASDFAYGYAEGYDYILKDGELVYDFPGATSTISKHLLFGPGSAPPNVMPGESIERRVLQGHIRSPYEKKLASTASRLFLEGRLVGDIQLEHSRKNEFVGPHPPTMSAKGPLLAKLEREAFLKIVYGKAPADSFDEFVKQWRENGGDAITEEVNRWDLENGRVASAAEKLASGVTLR</sequence>
<evidence type="ECO:0000256" key="3">
    <source>
        <dbReference type="ARBA" id="ARBA00022729"/>
    </source>
</evidence>
<dbReference type="EMBL" id="VDCQ01000047">
    <property type="protein sequence ID" value="TNJ63178.1"/>
    <property type="molecule type" value="Genomic_DNA"/>
</dbReference>
<evidence type="ECO:0000256" key="1">
    <source>
        <dbReference type="ARBA" id="ARBA00008520"/>
    </source>
</evidence>
<evidence type="ECO:0000256" key="2">
    <source>
        <dbReference type="ARBA" id="ARBA00022448"/>
    </source>
</evidence>
<dbReference type="InterPro" id="IPR050490">
    <property type="entry name" value="Bact_solute-bd_prot1"/>
</dbReference>
<protein>
    <submittedName>
        <fullName evidence="4">Extracellular solute-binding protein</fullName>
    </submittedName>
</protein>
<dbReference type="SUPFAM" id="SSF53850">
    <property type="entry name" value="Periplasmic binding protein-like II"/>
    <property type="match status" value="1"/>
</dbReference>
<dbReference type="Gene3D" id="3.40.190.10">
    <property type="entry name" value="Periplasmic binding protein-like II"/>
    <property type="match status" value="2"/>
</dbReference>
<dbReference type="PANTHER" id="PTHR43649:SF34">
    <property type="entry name" value="ABC TRANSPORTER PERIPLASMIC-BINDING PROTEIN YCJN-RELATED"/>
    <property type="match status" value="1"/>
</dbReference>
<name>A0A5C4T245_9BACL</name>
<keyword evidence="3" id="KW-0732">Signal</keyword>
<dbReference type="RefSeq" id="WP_139605364.1">
    <property type="nucleotide sequence ID" value="NZ_VDCQ01000047.1"/>
</dbReference>